<dbReference type="Proteomes" id="UP000276437">
    <property type="component" value="Chromosome"/>
</dbReference>
<keyword evidence="4" id="KW-1185">Reference proteome</keyword>
<organism evidence="3 4">
    <name type="scientific">Methylomusa anaerophila</name>
    <dbReference type="NCBI Taxonomy" id="1930071"/>
    <lineage>
        <taxon>Bacteria</taxon>
        <taxon>Bacillati</taxon>
        <taxon>Bacillota</taxon>
        <taxon>Negativicutes</taxon>
        <taxon>Selenomonadales</taxon>
        <taxon>Sporomusaceae</taxon>
        <taxon>Methylomusa</taxon>
    </lineage>
</organism>
<dbReference type="AlphaFoldDB" id="A0A348APW7"/>
<keyword evidence="3" id="KW-0808">Transferase</keyword>
<proteinExistence type="predicted"/>
<feature type="domain" description="Rhodanese" evidence="2">
    <location>
        <begin position="17"/>
        <end position="139"/>
    </location>
</feature>
<dbReference type="EMBL" id="AP018449">
    <property type="protein sequence ID" value="BBB93115.1"/>
    <property type="molecule type" value="Genomic_DNA"/>
</dbReference>
<evidence type="ECO:0000259" key="2">
    <source>
        <dbReference type="PROSITE" id="PS50206"/>
    </source>
</evidence>
<protein>
    <submittedName>
        <fullName evidence="3">tRNA 2-selenouridine synthase</fullName>
        <ecNumber evidence="3">2.9.1.-</ecNumber>
    </submittedName>
</protein>
<dbReference type="InterPro" id="IPR017582">
    <property type="entry name" value="SelU"/>
</dbReference>
<dbReference type="SUPFAM" id="SSF52821">
    <property type="entry name" value="Rhodanese/Cell cycle control phosphatase"/>
    <property type="match status" value="1"/>
</dbReference>
<dbReference type="InterPro" id="IPR001763">
    <property type="entry name" value="Rhodanese-like_dom"/>
</dbReference>
<name>A0A348APW7_9FIRM</name>
<dbReference type="Gene3D" id="3.40.250.10">
    <property type="entry name" value="Rhodanese-like domain"/>
    <property type="match status" value="1"/>
</dbReference>
<dbReference type="SMART" id="SM00450">
    <property type="entry name" value="RHOD"/>
    <property type="match status" value="1"/>
</dbReference>
<accession>A0A348APW7</accession>
<evidence type="ECO:0000313" key="3">
    <source>
        <dbReference type="EMBL" id="BBB93115.1"/>
    </source>
</evidence>
<dbReference type="Pfam" id="PF00581">
    <property type="entry name" value="Rhodanese"/>
    <property type="match status" value="1"/>
</dbReference>
<dbReference type="PANTHER" id="PTHR30401">
    <property type="entry name" value="TRNA 2-SELENOURIDINE SYNTHASE"/>
    <property type="match status" value="1"/>
</dbReference>
<dbReference type="EC" id="2.9.1.-" evidence="3"/>
<dbReference type="NCBIfam" id="TIGR03167">
    <property type="entry name" value="tRNA_sel_U_synt"/>
    <property type="match status" value="1"/>
</dbReference>
<gene>
    <name evidence="3" type="primary">selU</name>
    <name evidence="3" type="ORF">MAMMFC1_03824</name>
</gene>
<dbReference type="InterPro" id="IPR027417">
    <property type="entry name" value="P-loop_NTPase"/>
</dbReference>
<dbReference type="Gene3D" id="3.40.50.300">
    <property type="entry name" value="P-loop containing nucleotide triphosphate hydrolases"/>
    <property type="match status" value="1"/>
</dbReference>
<evidence type="ECO:0000313" key="4">
    <source>
        <dbReference type="Proteomes" id="UP000276437"/>
    </source>
</evidence>
<sequence>MLVNRLHKIITVANALQLEDPIFVDMRSPSEFQIGSIKGAVNIPLFSNEERVLVGTTYKSVGAEDAKQQGLEIVSGKLPAIVQQIRTISQKGSTVVVYCWRGGMRSRSVVGILDIMGIAAYQLLGGYKAYRRHILDKLGAFSLNPQVVVLCGSTGTGKTAVLELLGSKGIPVINLEKLANHRGSVFGQIGLGSATTAPNFDVALLDELERYNDRPFIVVECESKRVGKVYLPDFLYDAIKQGKKLLLITDIETRISRLMEEYLDTYDKNQPEILACIETLRKRLGNKKTERLLDDFRQGHVREVVRTLLVKYYDPLYGYEGAAASYFDQTIFADDLHNAAEKIIEYLNQLGGTCYADSRGNIEK</sequence>
<dbReference type="GO" id="GO:0043828">
    <property type="term" value="F:tRNA 2-selenouridine synthase activity"/>
    <property type="evidence" value="ECO:0007669"/>
    <property type="project" value="InterPro"/>
</dbReference>
<dbReference type="KEGG" id="mana:MAMMFC1_03824"/>
<dbReference type="PROSITE" id="PS50206">
    <property type="entry name" value="RHODANESE_3"/>
    <property type="match status" value="1"/>
</dbReference>
<dbReference type="GO" id="GO:0002098">
    <property type="term" value="P:tRNA wobble uridine modification"/>
    <property type="evidence" value="ECO:0007669"/>
    <property type="project" value="InterPro"/>
</dbReference>
<keyword evidence="1" id="KW-0711">Selenium</keyword>
<evidence type="ECO:0000256" key="1">
    <source>
        <dbReference type="ARBA" id="ARBA00023266"/>
    </source>
</evidence>
<dbReference type="Pfam" id="PF26341">
    <property type="entry name" value="AAA_SelU"/>
    <property type="match status" value="1"/>
</dbReference>
<dbReference type="SUPFAM" id="SSF52540">
    <property type="entry name" value="P-loop containing nucleoside triphosphate hydrolases"/>
    <property type="match status" value="1"/>
</dbReference>
<dbReference type="PANTHER" id="PTHR30401:SF0">
    <property type="entry name" value="TRNA 2-SELENOURIDINE SYNTHASE"/>
    <property type="match status" value="1"/>
</dbReference>
<dbReference type="NCBIfam" id="NF008750">
    <property type="entry name" value="PRK11784.1-2"/>
    <property type="match status" value="1"/>
</dbReference>
<reference evidence="3 4" key="1">
    <citation type="journal article" date="2018" name="Int. J. Syst. Evol. Microbiol.">
        <title>Methylomusa anaerophila gen. nov., sp. nov., an anaerobic methanol-utilizing bacterium isolated from a microbial fuel cell.</title>
        <authorList>
            <person name="Amano N."/>
            <person name="Yamamuro A."/>
            <person name="Miyahara M."/>
            <person name="Kouzuma A."/>
            <person name="Abe T."/>
            <person name="Watanabe K."/>
        </authorList>
    </citation>
    <scope>NUCLEOTIDE SEQUENCE [LARGE SCALE GENOMIC DNA]</scope>
    <source>
        <strain evidence="3 4">MMFC1</strain>
    </source>
</reference>
<dbReference type="InterPro" id="IPR036873">
    <property type="entry name" value="Rhodanese-like_dom_sf"/>
</dbReference>
<dbReference type="RefSeq" id="WP_331852775.1">
    <property type="nucleotide sequence ID" value="NZ_AP018449.1"/>
</dbReference>
<dbReference type="InterPro" id="IPR058840">
    <property type="entry name" value="AAA_SelU"/>
</dbReference>